<dbReference type="GO" id="GO:0016020">
    <property type="term" value="C:membrane"/>
    <property type="evidence" value="ECO:0007669"/>
    <property type="project" value="UniProtKB-SubCell"/>
</dbReference>
<keyword evidence="6" id="KW-1133">Transmembrane helix</keyword>
<protein>
    <recommendedName>
        <fullName evidence="7">LITAF domain-containing protein</fullName>
    </recommendedName>
</protein>
<dbReference type="EMBL" id="CAJJDN010000039">
    <property type="protein sequence ID" value="CAD8079686.1"/>
    <property type="molecule type" value="Genomic_DNA"/>
</dbReference>
<dbReference type="GO" id="GO:0008270">
    <property type="term" value="F:zinc ion binding"/>
    <property type="evidence" value="ECO:0007669"/>
    <property type="project" value="TreeGrafter"/>
</dbReference>
<sequence length="192" mass="21733">MDKENAKPVQDLSTQNVPLLQAQQQPVNQYYAPYSPQVQQPQQQINQQPYISNPYQGINLQGDQYQGNRPIQQQQIPQQQQLMQPYQPNSYQQQVTGVVLQAPFIPYTPQVLQNASGFRVPALVQCPFCNQHSVTTISYKPGNDTYWMAVLLCICFGFLCLIPLLSGDCKDVYHQCSYCGKVVGHTPYKACS</sequence>
<dbReference type="PANTHER" id="PTHR23292:SF6">
    <property type="entry name" value="FI16602P1-RELATED"/>
    <property type="match status" value="1"/>
</dbReference>
<keyword evidence="6" id="KW-0812">Transmembrane</keyword>
<comment type="subcellular location">
    <subcellularLocation>
        <location evidence="1">Membrane</location>
        <topology evidence="1">Peripheral membrane protein</topology>
    </subcellularLocation>
</comment>
<accession>A0A8S1MRI0</accession>
<comment type="caution">
    <text evidence="8">The sequence shown here is derived from an EMBL/GenBank/DDBJ whole genome shotgun (WGS) entry which is preliminary data.</text>
</comment>
<dbReference type="AlphaFoldDB" id="A0A8S1MRI0"/>
<evidence type="ECO:0000256" key="5">
    <source>
        <dbReference type="ARBA" id="ARBA00023136"/>
    </source>
</evidence>
<reference evidence="8" key="1">
    <citation type="submission" date="2021-01" db="EMBL/GenBank/DDBJ databases">
        <authorList>
            <consortium name="Genoscope - CEA"/>
            <person name="William W."/>
        </authorList>
    </citation>
    <scope>NUCLEOTIDE SEQUENCE</scope>
</reference>
<dbReference type="OrthoDB" id="310679at2759"/>
<comment type="similarity">
    <text evidence="2">Belongs to the CDIP1/LITAF family.</text>
</comment>
<name>A0A8S1MRI0_9CILI</name>
<keyword evidence="5 6" id="KW-0472">Membrane</keyword>
<proteinExistence type="inferred from homology"/>
<dbReference type="InterPro" id="IPR037519">
    <property type="entry name" value="LITAF_fam"/>
</dbReference>
<keyword evidence="4" id="KW-0862">Zinc</keyword>
<feature type="transmembrane region" description="Helical" evidence="6">
    <location>
        <begin position="146"/>
        <end position="165"/>
    </location>
</feature>
<evidence type="ECO:0000256" key="1">
    <source>
        <dbReference type="ARBA" id="ARBA00004170"/>
    </source>
</evidence>
<feature type="domain" description="LITAF" evidence="7">
    <location>
        <begin position="106"/>
        <end position="188"/>
    </location>
</feature>
<evidence type="ECO:0000256" key="3">
    <source>
        <dbReference type="ARBA" id="ARBA00022723"/>
    </source>
</evidence>
<keyword evidence="3" id="KW-0479">Metal-binding</keyword>
<dbReference type="PANTHER" id="PTHR23292">
    <property type="entry name" value="LIPOPOLYSACCHARIDE-INDUCED TUMOR NECROSIS FACTOR-ALPHA FACTOR"/>
    <property type="match status" value="1"/>
</dbReference>
<dbReference type="PROSITE" id="PS51837">
    <property type="entry name" value="LITAF"/>
    <property type="match status" value="1"/>
</dbReference>
<evidence type="ECO:0000259" key="7">
    <source>
        <dbReference type="PROSITE" id="PS51837"/>
    </source>
</evidence>
<evidence type="ECO:0000313" key="8">
    <source>
        <dbReference type="EMBL" id="CAD8079686.1"/>
    </source>
</evidence>
<dbReference type="SMART" id="SM00714">
    <property type="entry name" value="LITAF"/>
    <property type="match status" value="1"/>
</dbReference>
<evidence type="ECO:0000256" key="2">
    <source>
        <dbReference type="ARBA" id="ARBA00005975"/>
    </source>
</evidence>
<dbReference type="Pfam" id="PF10601">
    <property type="entry name" value="zf-LITAF-like"/>
    <property type="match status" value="1"/>
</dbReference>
<keyword evidence="9" id="KW-1185">Reference proteome</keyword>
<dbReference type="InterPro" id="IPR006629">
    <property type="entry name" value="LITAF"/>
</dbReference>
<gene>
    <name evidence="8" type="ORF">PSON_ATCC_30995.1.T0390237</name>
</gene>
<evidence type="ECO:0000313" key="9">
    <source>
        <dbReference type="Proteomes" id="UP000692954"/>
    </source>
</evidence>
<dbReference type="Proteomes" id="UP000692954">
    <property type="component" value="Unassembled WGS sequence"/>
</dbReference>
<evidence type="ECO:0000256" key="4">
    <source>
        <dbReference type="ARBA" id="ARBA00022833"/>
    </source>
</evidence>
<organism evidence="8 9">
    <name type="scientific">Paramecium sonneborni</name>
    <dbReference type="NCBI Taxonomy" id="65129"/>
    <lineage>
        <taxon>Eukaryota</taxon>
        <taxon>Sar</taxon>
        <taxon>Alveolata</taxon>
        <taxon>Ciliophora</taxon>
        <taxon>Intramacronucleata</taxon>
        <taxon>Oligohymenophorea</taxon>
        <taxon>Peniculida</taxon>
        <taxon>Parameciidae</taxon>
        <taxon>Paramecium</taxon>
    </lineage>
</organism>
<evidence type="ECO:0000256" key="6">
    <source>
        <dbReference type="SAM" id="Phobius"/>
    </source>
</evidence>